<dbReference type="InterPro" id="IPR008965">
    <property type="entry name" value="CBM2/CBM3_carb-bd_dom_sf"/>
</dbReference>
<dbReference type="SUPFAM" id="SSF51445">
    <property type="entry name" value="(Trans)glycosidases"/>
    <property type="match status" value="1"/>
</dbReference>
<dbReference type="InterPro" id="IPR015883">
    <property type="entry name" value="Glyco_hydro_20_cat"/>
</dbReference>
<dbReference type="InterPro" id="IPR004866">
    <property type="entry name" value="CHB/HEX_N_dom"/>
</dbReference>
<dbReference type="InterPro" id="IPR014756">
    <property type="entry name" value="Ig_E-set"/>
</dbReference>
<dbReference type="Gene3D" id="3.30.379.10">
    <property type="entry name" value="Chitobiase/beta-hexosaminidase domain 2-like"/>
    <property type="match status" value="1"/>
</dbReference>
<evidence type="ECO:0000256" key="3">
    <source>
        <dbReference type="ARBA" id="ARBA00012663"/>
    </source>
</evidence>
<dbReference type="SUPFAM" id="SSF49384">
    <property type="entry name" value="Carbohydrate-binding domain"/>
    <property type="match status" value="1"/>
</dbReference>
<evidence type="ECO:0000256" key="5">
    <source>
        <dbReference type="ARBA" id="ARBA00023295"/>
    </source>
</evidence>
<dbReference type="Gene3D" id="2.60.40.290">
    <property type="match status" value="1"/>
</dbReference>
<dbReference type="InterPro" id="IPR013783">
    <property type="entry name" value="Ig-like_fold"/>
</dbReference>
<dbReference type="EMBL" id="JABBGG010000002">
    <property type="protein sequence ID" value="NML60651.1"/>
    <property type="molecule type" value="Genomic_DNA"/>
</dbReference>
<keyword evidence="11" id="KW-1185">Reference proteome</keyword>
<gene>
    <name evidence="10" type="ORF">HHL21_06025</name>
</gene>
<dbReference type="Pfam" id="PF03173">
    <property type="entry name" value="CHB_HEX"/>
    <property type="match status" value="1"/>
</dbReference>
<evidence type="ECO:0000313" key="11">
    <source>
        <dbReference type="Proteomes" id="UP000583752"/>
    </source>
</evidence>
<accession>A0A848HL44</accession>
<dbReference type="GO" id="GO:0004563">
    <property type="term" value="F:beta-N-acetylhexosaminidase activity"/>
    <property type="evidence" value="ECO:0007669"/>
    <property type="project" value="UniProtKB-EC"/>
</dbReference>
<dbReference type="PRINTS" id="PR00738">
    <property type="entry name" value="GLHYDRLASE20"/>
</dbReference>
<dbReference type="Proteomes" id="UP000583752">
    <property type="component" value="Unassembled WGS sequence"/>
</dbReference>
<sequence>MPTNSNGRMPPLAIEWECVSNFSSDMTFTARLALRNVSDQVIAAGWAVCFNTCRKSIASTVSSGYTMEHVNGDLFKLIVNDGGEWLPGEVHEISYDAQFWAISETDAPLGFYLVPGDGGPPTDLGDPVIIPFARAEQRHRHQYDRVPASDAALRFRQNEHSHLLPLDAVGRITPRPLSARFSADACYLTRDAEIVHVSALNDEARLLRAMLDQLPTGPTGEDTRIVLEVGHVGTDGPPGDEAYMLTIERDMVVVRGTSPHGVFNGIQSLSQLLSNGGSVPVGRVTDAPRFKYRGMMLDVARHFAGKETVMRLLDCMARFKLNRFHFHLTDDEGWRLQIAALPELTDIGARRGVPADGQPSLPPSFGSGADIDASAGTGYYSADDFIEILHYAHARHIEVIPEFNMPGHARAAVVAMRARHDRLRANGDIEGANEYLLSDPDDESVYESVQLWHDNVICIALPSVDRFIDAVVTEVCALYRKAGVPIRTVHTGGDEVPAGAWLGSPLCHARMKEQGWTEVSQLHADFVQRCRAILARHGLAFAGWEETALIHACVGGRQQLLPAPEVGGPESRVYVWNNAWGSGTEDCAYRLANAGYNVVLSNAASLYFDMAYAKDHGEPGYYWAGFVETRQAFTFCPLDTTLTPGSNAMGHAVSPPVFEPLDEIGATRIAGIQGQLWGENSLSRSRIEYLAAPRMISLAERAWAADPGWHLIADAGERTACIERDWNEFANRLGQRVLPHLDKEPLAYGYRLPPPGAMWKDGAVHANVALPGLALHYTTDGTEPFAGSERYRVPLTVAPGTAAVRIATFDTRGRKSRTVTLDPEDARHE</sequence>
<evidence type="ECO:0000313" key="10">
    <source>
        <dbReference type="EMBL" id="NML60651.1"/>
    </source>
</evidence>
<dbReference type="InterPro" id="IPR017853">
    <property type="entry name" value="GH"/>
</dbReference>
<name>A0A848HL44_9BURK</name>
<evidence type="ECO:0000256" key="6">
    <source>
        <dbReference type="ARBA" id="ARBA00030512"/>
    </source>
</evidence>
<dbReference type="InterPro" id="IPR012291">
    <property type="entry name" value="CBM2_carb-bd_dom_sf"/>
</dbReference>
<dbReference type="SUPFAM" id="SSF55545">
    <property type="entry name" value="beta-N-acetylhexosaminidase-like domain"/>
    <property type="match status" value="1"/>
</dbReference>
<dbReference type="GO" id="GO:0016020">
    <property type="term" value="C:membrane"/>
    <property type="evidence" value="ECO:0007669"/>
    <property type="project" value="TreeGrafter"/>
</dbReference>
<evidence type="ECO:0000256" key="1">
    <source>
        <dbReference type="ARBA" id="ARBA00001231"/>
    </source>
</evidence>
<protein>
    <recommendedName>
        <fullName evidence="3">beta-N-acetylhexosaminidase</fullName>
        <ecNumber evidence="3">3.2.1.52</ecNumber>
    </recommendedName>
    <alternativeName>
        <fullName evidence="6">Beta-N-acetylhexosaminidase</fullName>
    </alternativeName>
    <alternativeName>
        <fullName evidence="7">N-acetyl-beta-glucosaminidase</fullName>
    </alternativeName>
</protein>
<reference evidence="10 11" key="1">
    <citation type="submission" date="2020-04" db="EMBL/GenBank/DDBJ databases">
        <title>Massilia sp. RP-1-19 isolated from soil.</title>
        <authorList>
            <person name="Dahal R.H."/>
        </authorList>
    </citation>
    <scope>NUCLEOTIDE SEQUENCE [LARGE SCALE GENOMIC DNA]</scope>
    <source>
        <strain evidence="10 11">RP-1-19</strain>
    </source>
</reference>
<dbReference type="AlphaFoldDB" id="A0A848HL44"/>
<dbReference type="InterPro" id="IPR025705">
    <property type="entry name" value="Beta_hexosaminidase_sua/sub"/>
</dbReference>
<keyword evidence="5" id="KW-0326">Glycosidase</keyword>
<organism evidence="10 11">
    <name type="scientific">Massilia polaris</name>
    <dbReference type="NCBI Taxonomy" id="2728846"/>
    <lineage>
        <taxon>Bacteria</taxon>
        <taxon>Pseudomonadati</taxon>
        <taxon>Pseudomonadota</taxon>
        <taxon>Betaproteobacteria</taxon>
        <taxon>Burkholderiales</taxon>
        <taxon>Oxalobacteraceae</taxon>
        <taxon>Telluria group</taxon>
        <taxon>Massilia</taxon>
    </lineage>
</organism>
<dbReference type="InterPro" id="IPR029018">
    <property type="entry name" value="Hex-like_dom2"/>
</dbReference>
<dbReference type="PANTHER" id="PTHR22600">
    <property type="entry name" value="BETA-HEXOSAMINIDASE"/>
    <property type="match status" value="1"/>
</dbReference>
<dbReference type="GO" id="GO:0005975">
    <property type="term" value="P:carbohydrate metabolic process"/>
    <property type="evidence" value="ECO:0007669"/>
    <property type="project" value="InterPro"/>
</dbReference>
<dbReference type="Gene3D" id="3.20.20.80">
    <property type="entry name" value="Glycosidases"/>
    <property type="match status" value="1"/>
</dbReference>
<dbReference type="EC" id="3.2.1.52" evidence="3"/>
<evidence type="ECO:0000259" key="9">
    <source>
        <dbReference type="SMART" id="SM01081"/>
    </source>
</evidence>
<dbReference type="Pfam" id="PF00728">
    <property type="entry name" value="Glyco_hydro_20"/>
    <property type="match status" value="1"/>
</dbReference>
<dbReference type="Gene3D" id="2.60.40.10">
    <property type="entry name" value="Immunoglobulins"/>
    <property type="match status" value="1"/>
</dbReference>
<dbReference type="PANTHER" id="PTHR22600:SF57">
    <property type="entry name" value="BETA-N-ACETYLHEXOSAMINIDASE"/>
    <property type="match status" value="1"/>
</dbReference>
<evidence type="ECO:0000256" key="2">
    <source>
        <dbReference type="ARBA" id="ARBA00006285"/>
    </source>
</evidence>
<proteinExistence type="inferred from homology"/>
<dbReference type="GO" id="GO:0030247">
    <property type="term" value="F:polysaccharide binding"/>
    <property type="evidence" value="ECO:0007669"/>
    <property type="project" value="InterPro"/>
</dbReference>
<dbReference type="InterPro" id="IPR004867">
    <property type="entry name" value="CHB_C_dom"/>
</dbReference>
<dbReference type="SMART" id="SM01081">
    <property type="entry name" value="CHB_HEX"/>
    <property type="match status" value="1"/>
</dbReference>
<dbReference type="Pfam" id="PF02838">
    <property type="entry name" value="Glyco_hydro_20b"/>
    <property type="match status" value="1"/>
</dbReference>
<comment type="caution">
    <text evidence="10">The sequence shown here is derived from an EMBL/GenBank/DDBJ whole genome shotgun (WGS) entry which is preliminary data.</text>
</comment>
<feature type="active site" description="Proton donor" evidence="8">
    <location>
        <position position="495"/>
    </location>
</feature>
<dbReference type="InterPro" id="IPR015882">
    <property type="entry name" value="HEX_bac_N"/>
</dbReference>
<feature type="domain" description="Chitobiase/beta-hexosaminidases N-terminal" evidence="9">
    <location>
        <begin position="10"/>
        <end position="153"/>
    </location>
</feature>
<dbReference type="GO" id="GO:0030203">
    <property type="term" value="P:glycosaminoglycan metabolic process"/>
    <property type="evidence" value="ECO:0007669"/>
    <property type="project" value="TreeGrafter"/>
</dbReference>
<comment type="similarity">
    <text evidence="2">Belongs to the glycosyl hydrolase 20 family.</text>
</comment>
<evidence type="ECO:0000256" key="8">
    <source>
        <dbReference type="PIRSR" id="PIRSR625705-1"/>
    </source>
</evidence>
<evidence type="ECO:0000256" key="7">
    <source>
        <dbReference type="ARBA" id="ARBA00033000"/>
    </source>
</evidence>
<dbReference type="SUPFAM" id="SSF81296">
    <property type="entry name" value="E set domains"/>
    <property type="match status" value="1"/>
</dbReference>
<comment type="catalytic activity">
    <reaction evidence="1">
        <text>Hydrolysis of terminal non-reducing N-acetyl-D-hexosamine residues in N-acetyl-beta-D-hexosaminides.</text>
        <dbReference type="EC" id="3.2.1.52"/>
    </reaction>
</comment>
<dbReference type="CDD" id="cd02847">
    <property type="entry name" value="E_set_Chitobiase_C"/>
    <property type="match status" value="1"/>
</dbReference>
<evidence type="ECO:0000256" key="4">
    <source>
        <dbReference type="ARBA" id="ARBA00022801"/>
    </source>
</evidence>
<dbReference type="Pfam" id="PF03174">
    <property type="entry name" value="CHB_HEX_C"/>
    <property type="match status" value="1"/>
</dbReference>
<keyword evidence="4 10" id="KW-0378">Hydrolase</keyword>